<keyword evidence="11" id="KW-1185">Reference proteome</keyword>
<evidence type="ECO:0000256" key="1">
    <source>
        <dbReference type="ARBA" id="ARBA00002904"/>
    </source>
</evidence>
<organism evidence="10 11">
    <name type="scientific">Plutella xylostella</name>
    <name type="common">Diamondback moth</name>
    <name type="synonym">Plutella maculipennis</name>
    <dbReference type="NCBI Taxonomy" id="51655"/>
    <lineage>
        <taxon>Eukaryota</taxon>
        <taxon>Metazoa</taxon>
        <taxon>Ecdysozoa</taxon>
        <taxon>Arthropoda</taxon>
        <taxon>Hexapoda</taxon>
        <taxon>Insecta</taxon>
        <taxon>Pterygota</taxon>
        <taxon>Neoptera</taxon>
        <taxon>Endopterygota</taxon>
        <taxon>Lepidoptera</taxon>
        <taxon>Glossata</taxon>
        <taxon>Ditrysia</taxon>
        <taxon>Yponomeutoidea</taxon>
        <taxon>Plutellidae</taxon>
        <taxon>Plutella</taxon>
    </lineage>
</organism>
<protein>
    <recommendedName>
        <fullName evidence="3 8">Carbonic anhydrase</fullName>
        <ecNumber evidence="3 8">4.2.1.1</ecNumber>
    </recommendedName>
</protein>
<evidence type="ECO:0000256" key="7">
    <source>
        <dbReference type="ARBA" id="ARBA00048348"/>
    </source>
</evidence>
<comment type="similarity">
    <text evidence="2 8">Belongs to the alpha-carbonic anhydrase family.</text>
</comment>
<dbReference type="PROSITE" id="PS00162">
    <property type="entry name" value="ALPHA_CA_1"/>
    <property type="match status" value="1"/>
</dbReference>
<evidence type="ECO:0000256" key="3">
    <source>
        <dbReference type="ARBA" id="ARBA00012925"/>
    </source>
</evidence>
<evidence type="ECO:0000259" key="9">
    <source>
        <dbReference type="PROSITE" id="PS51144"/>
    </source>
</evidence>
<evidence type="ECO:0000256" key="6">
    <source>
        <dbReference type="ARBA" id="ARBA00023239"/>
    </source>
</evidence>
<evidence type="ECO:0000256" key="8">
    <source>
        <dbReference type="RuleBase" id="RU367011"/>
    </source>
</evidence>
<comment type="function">
    <text evidence="1 8">Reversible hydration of carbon dioxide.</text>
</comment>
<dbReference type="Gene3D" id="3.10.200.10">
    <property type="entry name" value="Alpha carbonic anhydrase"/>
    <property type="match status" value="1"/>
</dbReference>
<dbReference type="Proteomes" id="UP000823941">
    <property type="component" value="Chromosome 6"/>
</dbReference>
<dbReference type="EMBL" id="JAHIBW010000006">
    <property type="protein sequence ID" value="KAG7310167.1"/>
    <property type="molecule type" value="Genomic_DNA"/>
</dbReference>
<proteinExistence type="inferred from homology"/>
<keyword evidence="6 8" id="KW-0456">Lyase</keyword>
<reference evidence="10 11" key="1">
    <citation type="submission" date="2021-06" db="EMBL/GenBank/DDBJ databases">
        <title>A haploid diamondback moth (Plutella xylostella L.) genome assembly resolves 31 chromosomes and identifies a diamide resistance mutation.</title>
        <authorList>
            <person name="Ward C.M."/>
            <person name="Perry K.D."/>
            <person name="Baker G."/>
            <person name="Powis K."/>
            <person name="Heckel D.G."/>
            <person name="Baxter S.W."/>
        </authorList>
    </citation>
    <scope>NUCLEOTIDE SEQUENCE [LARGE SCALE GENOMIC DNA]</scope>
    <source>
        <strain evidence="10 11">LV</strain>
        <tissue evidence="10">Single pupa</tissue>
    </source>
</reference>
<dbReference type="PANTHER" id="PTHR18952:SF265">
    <property type="entry name" value="CARBONIC ANHYDRASE"/>
    <property type="match status" value="1"/>
</dbReference>
<dbReference type="PROSITE" id="PS51144">
    <property type="entry name" value="ALPHA_CA_2"/>
    <property type="match status" value="1"/>
</dbReference>
<dbReference type="EC" id="4.2.1.1" evidence="3 8"/>
<dbReference type="CDD" id="cd00326">
    <property type="entry name" value="alpha_CA"/>
    <property type="match status" value="1"/>
</dbReference>
<evidence type="ECO:0000313" key="10">
    <source>
        <dbReference type="EMBL" id="KAG7310167.1"/>
    </source>
</evidence>
<comment type="caution">
    <text evidence="10">The sequence shown here is derived from an EMBL/GenBank/DDBJ whole genome shotgun (WGS) entry which is preliminary data.</text>
</comment>
<keyword evidence="5 8" id="KW-0862">Zinc</keyword>
<dbReference type="Pfam" id="PF00194">
    <property type="entry name" value="Carb_anhydrase"/>
    <property type="match status" value="1"/>
</dbReference>
<feature type="domain" description="Alpha-carbonic anhydrase" evidence="9">
    <location>
        <begin position="1"/>
        <end position="193"/>
    </location>
</feature>
<sequence length="250" mass="27201">MCVKWKTLSGRQAPTVSGGPLEGNYTFQEFHLHWLSEHAIDGVKHPLEIHLLHAKSGYSVSEASQIENGLAVIAILFKVESSESCNEALREVIPMVPGITEPTGDVDVTNVVDLNRILGADRSSYFTYEGSLTTPACTEGVTWIILDRPLAVSDEQETNLISFQFKLISKADLGGQANYRSLQPQHRPVYRSVSPASVLSDPPTLSTLFKALYAGAPVVVDSAKKEVCRLVNVKAKLLGLGTVDCDGMEF</sequence>
<evidence type="ECO:0000256" key="4">
    <source>
        <dbReference type="ARBA" id="ARBA00022723"/>
    </source>
</evidence>
<dbReference type="InterPro" id="IPR001148">
    <property type="entry name" value="CA_dom"/>
</dbReference>
<dbReference type="SMART" id="SM01057">
    <property type="entry name" value="Carb_anhydrase"/>
    <property type="match status" value="1"/>
</dbReference>
<evidence type="ECO:0000256" key="2">
    <source>
        <dbReference type="ARBA" id="ARBA00010718"/>
    </source>
</evidence>
<evidence type="ECO:0000313" key="11">
    <source>
        <dbReference type="Proteomes" id="UP000823941"/>
    </source>
</evidence>
<dbReference type="PANTHER" id="PTHR18952">
    <property type="entry name" value="CARBONIC ANHYDRASE"/>
    <property type="match status" value="1"/>
</dbReference>
<keyword evidence="4 8" id="KW-0479">Metal-binding</keyword>
<dbReference type="InterPro" id="IPR018338">
    <property type="entry name" value="Carbonic_anhydrase_a-class_CS"/>
</dbReference>
<name>A0ABQ7QYR4_PLUXY</name>
<accession>A0ABQ7QYR4</accession>
<comment type="cofactor">
    <cofactor evidence="8">
        <name>Zn(2+)</name>
        <dbReference type="ChEBI" id="CHEBI:29105"/>
    </cofactor>
</comment>
<dbReference type="InterPro" id="IPR036398">
    <property type="entry name" value="CA_dom_sf"/>
</dbReference>
<dbReference type="SUPFAM" id="SSF51069">
    <property type="entry name" value="Carbonic anhydrase"/>
    <property type="match status" value="1"/>
</dbReference>
<gene>
    <name evidence="10" type="ORF">JYU34_004719</name>
</gene>
<dbReference type="InterPro" id="IPR023561">
    <property type="entry name" value="Carbonic_anhydrase_a-class"/>
</dbReference>
<comment type="catalytic activity">
    <reaction evidence="7 8">
        <text>hydrogencarbonate + H(+) = CO2 + H2O</text>
        <dbReference type="Rhea" id="RHEA:10748"/>
        <dbReference type="ChEBI" id="CHEBI:15377"/>
        <dbReference type="ChEBI" id="CHEBI:15378"/>
        <dbReference type="ChEBI" id="CHEBI:16526"/>
        <dbReference type="ChEBI" id="CHEBI:17544"/>
        <dbReference type="EC" id="4.2.1.1"/>
    </reaction>
</comment>
<evidence type="ECO:0000256" key="5">
    <source>
        <dbReference type="ARBA" id="ARBA00022833"/>
    </source>
</evidence>